<dbReference type="EMBL" id="JAJJPB010000044">
    <property type="protein sequence ID" value="MCC9296708.1"/>
    <property type="molecule type" value="Genomic_DNA"/>
</dbReference>
<evidence type="ECO:0000313" key="1">
    <source>
        <dbReference type="EMBL" id="MCC9296708.1"/>
    </source>
</evidence>
<protein>
    <recommendedName>
        <fullName evidence="3">Transposase</fullName>
    </recommendedName>
</protein>
<dbReference type="Proteomes" id="UP001165422">
    <property type="component" value="Unassembled WGS sequence"/>
</dbReference>
<organism evidence="1 2">
    <name type="scientific">Clostridium aromativorans</name>
    <dbReference type="NCBI Taxonomy" id="2836848"/>
    <lineage>
        <taxon>Bacteria</taxon>
        <taxon>Bacillati</taxon>
        <taxon>Bacillota</taxon>
        <taxon>Clostridia</taxon>
        <taxon>Eubacteriales</taxon>
        <taxon>Clostridiaceae</taxon>
        <taxon>Clostridium</taxon>
    </lineage>
</organism>
<keyword evidence="2" id="KW-1185">Reference proteome</keyword>
<reference evidence="1" key="1">
    <citation type="submission" date="2021-11" db="EMBL/GenBank/DDBJ databases">
        <authorList>
            <person name="Qingchun L."/>
            <person name="Dong Z."/>
            <person name="Zongwei Q."/>
            <person name="Jia Z."/>
            <person name="Duotao L."/>
        </authorList>
    </citation>
    <scope>NUCLEOTIDE SEQUENCE</scope>
    <source>
        <strain evidence="1">WLY-B-L2</strain>
    </source>
</reference>
<name>A0ABS8NA65_9CLOT</name>
<comment type="caution">
    <text evidence="1">The sequence shown here is derived from an EMBL/GenBank/DDBJ whole genome shotgun (WGS) entry which is preliminary data.</text>
</comment>
<sequence length="42" mass="4912">MNNISFQTVGVYVKKYKLFRLSDLAMGKSLRVPRHLTNDQEL</sequence>
<gene>
    <name evidence="1" type="ORF">LN736_17875</name>
</gene>
<accession>A0ABS8NA65</accession>
<evidence type="ECO:0000313" key="2">
    <source>
        <dbReference type="Proteomes" id="UP001165422"/>
    </source>
</evidence>
<evidence type="ECO:0008006" key="3">
    <source>
        <dbReference type="Google" id="ProtNLM"/>
    </source>
</evidence>
<proteinExistence type="predicted"/>